<dbReference type="Pfam" id="PF13767">
    <property type="entry name" value="DUF4168"/>
    <property type="match status" value="1"/>
</dbReference>
<dbReference type="InterPro" id="IPR025433">
    <property type="entry name" value="DUF4168"/>
</dbReference>
<dbReference type="Proteomes" id="UP001065613">
    <property type="component" value="Chromosome"/>
</dbReference>
<accession>A0A977KSQ9</accession>
<reference evidence="2" key="1">
    <citation type="submission" date="2021-04" db="EMBL/GenBank/DDBJ databases">
        <title>Genome sequence of Woronichinia naegeliana from Washington state freshwater lake bloom.</title>
        <authorList>
            <person name="Dreher T.W."/>
        </authorList>
    </citation>
    <scope>NUCLEOTIDE SEQUENCE</scope>
    <source>
        <strain evidence="2">WA131</strain>
    </source>
</reference>
<dbReference type="EMBL" id="CP073041">
    <property type="protein sequence ID" value="UXE59107.1"/>
    <property type="molecule type" value="Genomic_DNA"/>
</dbReference>
<protein>
    <submittedName>
        <fullName evidence="2">DUF4168 domain-containing protein</fullName>
    </submittedName>
</protein>
<feature type="domain" description="DUF4168" evidence="1">
    <location>
        <begin position="30"/>
        <end position="123"/>
    </location>
</feature>
<evidence type="ECO:0000259" key="1">
    <source>
        <dbReference type="Pfam" id="PF13767"/>
    </source>
</evidence>
<dbReference type="KEGG" id="wna:KA717_24590"/>
<gene>
    <name evidence="2" type="ORF">KA717_24590</name>
</gene>
<evidence type="ECO:0000313" key="2">
    <source>
        <dbReference type="EMBL" id="UXE59107.1"/>
    </source>
</evidence>
<proteinExistence type="predicted"/>
<name>A0A977KSQ9_9CYAN</name>
<organism evidence="2">
    <name type="scientific">Woronichinia naegeliana WA131</name>
    <dbReference type="NCBI Taxonomy" id="2824559"/>
    <lineage>
        <taxon>Bacteria</taxon>
        <taxon>Bacillati</taxon>
        <taxon>Cyanobacteriota</taxon>
        <taxon>Cyanophyceae</taxon>
        <taxon>Synechococcales</taxon>
        <taxon>Coelosphaeriaceae</taxon>
        <taxon>Woronichinia</taxon>
    </lineage>
</organism>
<dbReference type="AlphaFoldDB" id="A0A977KSQ9"/>
<sequence length="137" mass="15209">MGILCGVVPEVAWHPSRLLFTPIAYSQEFSQTQISQYAQAILAIEVERKATYQKIQNLLGRVPPQIACNQKDSLSKLPKEAQVIVVSFCNQSKKIAKTSGLNPADFNAITEAARKNPSLKKRIQTMIIQIRTSSKVP</sequence>